<keyword evidence="5" id="KW-0418">Kinase</keyword>
<sequence>MENKEQEMFDLFLVEANDHIETVERELLFLEKETDGIKKESIDNLFRAIHSIKGSSGFMQLDNINDLSHVMETLLQKMRTGEIKPESKYIDCLLNGVDLLSTMIGDIEQSESVDIDQVKNEIVHLTQTTDGPKNTKHIRNTDNKTSQKTDNKNVKTTQTTDKEQSNRLSVTENRLYAISQTYGLNITETVIQNTPPDHDLYILKFNMYETNKMPSQLVTKLQKMGQIIDANIETQADIFSKDITQDPLFLTFYMEAY</sequence>
<proteinExistence type="predicted"/>
<keyword evidence="1" id="KW-0597">Phosphoprotein</keyword>
<feature type="compositionally biased region" description="Basic and acidic residues" evidence="3">
    <location>
        <begin position="139"/>
        <end position="153"/>
    </location>
</feature>
<dbReference type="SUPFAM" id="SSF47226">
    <property type="entry name" value="Histidine-containing phosphotransfer domain, HPT domain"/>
    <property type="match status" value="1"/>
</dbReference>
<feature type="region of interest" description="Disordered" evidence="3">
    <location>
        <begin position="126"/>
        <end position="167"/>
    </location>
</feature>
<keyword evidence="5" id="KW-0808">Transferase</keyword>
<evidence type="ECO:0000313" key="6">
    <source>
        <dbReference type="Proteomes" id="UP000189670"/>
    </source>
</evidence>
<organism evidence="5 6">
    <name type="scientific">Candidatus Magnetoglobus multicellularis str. Araruama</name>
    <dbReference type="NCBI Taxonomy" id="890399"/>
    <lineage>
        <taxon>Bacteria</taxon>
        <taxon>Pseudomonadati</taxon>
        <taxon>Thermodesulfobacteriota</taxon>
        <taxon>Desulfobacteria</taxon>
        <taxon>Desulfobacterales</taxon>
        <taxon>Desulfobacteraceae</taxon>
        <taxon>Candidatus Magnetoglobus</taxon>
    </lineage>
</organism>
<accession>A0A1V1PCZ2</accession>
<dbReference type="CDD" id="cd00088">
    <property type="entry name" value="HPT"/>
    <property type="match status" value="1"/>
</dbReference>
<dbReference type="InterPro" id="IPR008207">
    <property type="entry name" value="Sig_transdc_His_kin_Hpt_dom"/>
</dbReference>
<dbReference type="EMBL" id="ATBP01000128">
    <property type="protein sequence ID" value="ETR72633.1"/>
    <property type="molecule type" value="Genomic_DNA"/>
</dbReference>
<dbReference type="PROSITE" id="PS50894">
    <property type="entry name" value="HPT"/>
    <property type="match status" value="1"/>
</dbReference>
<feature type="modified residue" description="Phosphohistidine" evidence="1">
    <location>
        <position position="50"/>
    </location>
</feature>
<feature type="domain" description="HPt" evidence="4">
    <location>
        <begin position="1"/>
        <end position="107"/>
    </location>
</feature>
<evidence type="ECO:0000256" key="3">
    <source>
        <dbReference type="SAM" id="MobiDB-lite"/>
    </source>
</evidence>
<dbReference type="Gene3D" id="1.20.120.160">
    <property type="entry name" value="HPT domain"/>
    <property type="match status" value="1"/>
</dbReference>
<dbReference type="InterPro" id="IPR051315">
    <property type="entry name" value="Bact_Chemotaxis_CheA"/>
</dbReference>
<protein>
    <submittedName>
        <fullName evidence="5">Chemotaxis protein histidine kinase-like kinase</fullName>
    </submittedName>
</protein>
<reference evidence="6" key="1">
    <citation type="submission" date="2012-11" db="EMBL/GenBank/DDBJ databases">
        <authorList>
            <person name="Lucero-Rivera Y.E."/>
            <person name="Tovar-Ramirez D."/>
        </authorList>
    </citation>
    <scope>NUCLEOTIDE SEQUENCE [LARGE SCALE GENOMIC DNA]</scope>
    <source>
        <strain evidence="6">Araruama</strain>
    </source>
</reference>
<evidence type="ECO:0000256" key="1">
    <source>
        <dbReference type="PROSITE-ProRule" id="PRU00110"/>
    </source>
</evidence>
<feature type="coiled-coil region" evidence="2">
    <location>
        <begin position="13"/>
        <end position="40"/>
    </location>
</feature>
<dbReference type="InterPro" id="IPR036641">
    <property type="entry name" value="HPT_dom_sf"/>
</dbReference>
<dbReference type="GO" id="GO:0004672">
    <property type="term" value="F:protein kinase activity"/>
    <property type="evidence" value="ECO:0007669"/>
    <property type="project" value="UniProtKB-ARBA"/>
</dbReference>
<evidence type="ECO:0000259" key="4">
    <source>
        <dbReference type="PROSITE" id="PS50894"/>
    </source>
</evidence>
<dbReference type="Pfam" id="PF01627">
    <property type="entry name" value="Hpt"/>
    <property type="match status" value="1"/>
</dbReference>
<name>A0A1V1PCZ2_9BACT</name>
<comment type="caution">
    <text evidence="5">The sequence shown here is derived from an EMBL/GenBank/DDBJ whole genome shotgun (WGS) entry which is preliminary data.</text>
</comment>
<dbReference type="GO" id="GO:0000160">
    <property type="term" value="P:phosphorelay signal transduction system"/>
    <property type="evidence" value="ECO:0007669"/>
    <property type="project" value="InterPro"/>
</dbReference>
<dbReference type="SMART" id="SM00073">
    <property type="entry name" value="HPT"/>
    <property type="match status" value="1"/>
</dbReference>
<evidence type="ECO:0000313" key="5">
    <source>
        <dbReference type="EMBL" id="ETR72633.1"/>
    </source>
</evidence>
<dbReference type="Proteomes" id="UP000189670">
    <property type="component" value="Unassembled WGS sequence"/>
</dbReference>
<keyword evidence="2" id="KW-0175">Coiled coil</keyword>
<dbReference type="PANTHER" id="PTHR43395:SF10">
    <property type="entry name" value="CHEMOTAXIS PROTEIN CHEA"/>
    <property type="match status" value="1"/>
</dbReference>
<gene>
    <name evidence="5" type="ORF">OMM_01570</name>
</gene>
<dbReference type="PANTHER" id="PTHR43395">
    <property type="entry name" value="SENSOR HISTIDINE KINASE CHEA"/>
    <property type="match status" value="1"/>
</dbReference>
<evidence type="ECO:0000256" key="2">
    <source>
        <dbReference type="SAM" id="Coils"/>
    </source>
</evidence>
<dbReference type="AlphaFoldDB" id="A0A1V1PCZ2"/>